<dbReference type="EMBL" id="CAXDID020000315">
    <property type="protein sequence ID" value="CAL6075643.1"/>
    <property type="molecule type" value="Genomic_DNA"/>
</dbReference>
<dbReference type="Proteomes" id="UP001642409">
    <property type="component" value="Unassembled WGS sequence"/>
</dbReference>
<accession>A0AA86NIA3</accession>
<keyword evidence="4" id="KW-1185">Reference proteome</keyword>
<feature type="transmembrane region" description="Helical" evidence="1">
    <location>
        <begin position="170"/>
        <end position="189"/>
    </location>
</feature>
<dbReference type="EMBL" id="CATOUU010000181">
    <property type="protein sequence ID" value="CAI9919578.1"/>
    <property type="molecule type" value="Genomic_DNA"/>
</dbReference>
<proteinExistence type="predicted"/>
<comment type="caution">
    <text evidence="2">The sequence shown here is derived from an EMBL/GenBank/DDBJ whole genome shotgun (WGS) entry which is preliminary data.</text>
</comment>
<keyword evidence="1" id="KW-1133">Transmembrane helix</keyword>
<evidence type="ECO:0000256" key="1">
    <source>
        <dbReference type="SAM" id="Phobius"/>
    </source>
</evidence>
<organism evidence="2">
    <name type="scientific">Hexamita inflata</name>
    <dbReference type="NCBI Taxonomy" id="28002"/>
    <lineage>
        <taxon>Eukaryota</taxon>
        <taxon>Metamonada</taxon>
        <taxon>Diplomonadida</taxon>
        <taxon>Hexamitidae</taxon>
        <taxon>Hexamitinae</taxon>
        <taxon>Hexamita</taxon>
    </lineage>
</organism>
<keyword evidence="1" id="KW-0812">Transmembrane</keyword>
<name>A0AA86NIA3_9EUKA</name>
<keyword evidence="1" id="KW-0472">Membrane</keyword>
<evidence type="ECO:0000313" key="4">
    <source>
        <dbReference type="Proteomes" id="UP001642409"/>
    </source>
</evidence>
<evidence type="ECO:0000313" key="2">
    <source>
        <dbReference type="EMBL" id="CAI9919578.1"/>
    </source>
</evidence>
<dbReference type="AlphaFoldDB" id="A0AA86NIA3"/>
<reference evidence="2" key="1">
    <citation type="submission" date="2023-06" db="EMBL/GenBank/DDBJ databases">
        <authorList>
            <person name="Kurt Z."/>
        </authorList>
    </citation>
    <scope>NUCLEOTIDE SEQUENCE</scope>
</reference>
<gene>
    <name evidence="3" type="ORF">HINF_LOCUS57306</name>
    <name evidence="2" type="ORF">HINF_LOCUS7223</name>
</gene>
<evidence type="ECO:0000313" key="3">
    <source>
        <dbReference type="EMBL" id="CAL6075643.1"/>
    </source>
</evidence>
<sequence length="216" mass="25995">MKTLRFFHYVNMTNNTRIAIFEFQATTIQIPTILVQSEISMNSFPVSKEKAMKKIQQTYKKLIARVKIQIQVNSFHQMEMLIILKSQEAKNSFQKEFVKLEFTIKLHNKPMKQEWQRRRHLIIMFLRHYNCIGEMKFKTKLIINNDRQVNLFLKNQQQSTGSRFCGKLTLYYTIIQCWFILVFITYRSIIIDNTNFENRIAQIVPLFLRIQRICVN</sequence>
<protein>
    <submittedName>
        <fullName evidence="3">Hypothetical_protein</fullName>
    </submittedName>
</protein>
<reference evidence="3 4" key="2">
    <citation type="submission" date="2024-07" db="EMBL/GenBank/DDBJ databases">
        <authorList>
            <person name="Akdeniz Z."/>
        </authorList>
    </citation>
    <scope>NUCLEOTIDE SEQUENCE [LARGE SCALE GENOMIC DNA]</scope>
</reference>